<evidence type="ECO:0000256" key="7">
    <source>
        <dbReference type="ARBA" id="ARBA00022927"/>
    </source>
</evidence>
<evidence type="ECO:0000256" key="1">
    <source>
        <dbReference type="ARBA" id="ARBA00004232"/>
    </source>
</evidence>
<dbReference type="PANTHER" id="PTHR13269">
    <property type="entry name" value="NUCLEOPORIN NDC1"/>
    <property type="match status" value="1"/>
</dbReference>
<keyword evidence="7" id="KW-0653">Protein transport</keyword>
<evidence type="ECO:0000256" key="9">
    <source>
        <dbReference type="ARBA" id="ARBA00023010"/>
    </source>
</evidence>
<evidence type="ECO:0000256" key="11">
    <source>
        <dbReference type="ARBA" id="ARBA00023136"/>
    </source>
</evidence>
<keyword evidence="4" id="KW-0813">Transport</keyword>
<organism evidence="14 15">
    <name type="scientific">Lunasporangiospora selenospora</name>
    <dbReference type="NCBI Taxonomy" id="979761"/>
    <lineage>
        <taxon>Eukaryota</taxon>
        <taxon>Fungi</taxon>
        <taxon>Fungi incertae sedis</taxon>
        <taxon>Mucoromycota</taxon>
        <taxon>Mortierellomycotina</taxon>
        <taxon>Mortierellomycetes</taxon>
        <taxon>Mortierellales</taxon>
        <taxon>Mortierellaceae</taxon>
        <taxon>Lunasporangiospora</taxon>
    </lineage>
</organism>
<feature type="transmembrane region" description="Helical" evidence="13">
    <location>
        <begin position="48"/>
        <end position="67"/>
    </location>
</feature>
<keyword evidence="12" id="KW-0539">Nucleus</keyword>
<dbReference type="EMBL" id="JAABOA010000797">
    <property type="protein sequence ID" value="KAF9583147.1"/>
    <property type="molecule type" value="Genomic_DNA"/>
</dbReference>
<keyword evidence="9" id="KW-0811">Translocation</keyword>
<keyword evidence="11 13" id="KW-0472">Membrane</keyword>
<comment type="similarity">
    <text evidence="3">Belongs to the NDC1 family.</text>
</comment>
<dbReference type="OrthoDB" id="67850at2759"/>
<dbReference type="GO" id="GO:0006999">
    <property type="term" value="P:nuclear pore organization"/>
    <property type="evidence" value="ECO:0007669"/>
    <property type="project" value="TreeGrafter"/>
</dbReference>
<evidence type="ECO:0000256" key="3">
    <source>
        <dbReference type="ARBA" id="ARBA00005760"/>
    </source>
</evidence>
<protein>
    <submittedName>
        <fullName evidence="14">Nucleoporin NDC1</fullName>
    </submittedName>
</protein>
<evidence type="ECO:0000256" key="5">
    <source>
        <dbReference type="ARBA" id="ARBA00022692"/>
    </source>
</evidence>
<comment type="caution">
    <text evidence="14">The sequence shown here is derived from an EMBL/GenBank/DDBJ whole genome shotgun (WGS) entry which is preliminary data.</text>
</comment>
<keyword evidence="5 13" id="KW-0812">Transmembrane</keyword>
<dbReference type="GO" id="GO:0015031">
    <property type="term" value="P:protein transport"/>
    <property type="evidence" value="ECO:0007669"/>
    <property type="project" value="UniProtKB-KW"/>
</dbReference>
<dbReference type="Pfam" id="PF09531">
    <property type="entry name" value="Ndc1_Nup"/>
    <property type="match status" value="1"/>
</dbReference>
<dbReference type="GO" id="GO:0030674">
    <property type="term" value="F:protein-macromolecule adaptor activity"/>
    <property type="evidence" value="ECO:0007669"/>
    <property type="project" value="TreeGrafter"/>
</dbReference>
<comment type="subcellular location">
    <subcellularLocation>
        <location evidence="1">Nucleus membrane</location>
        <topology evidence="1">Multi-pass membrane protein</topology>
    </subcellularLocation>
    <subcellularLocation>
        <location evidence="2">Nucleus</location>
        <location evidence="2">Nuclear pore complex</location>
    </subcellularLocation>
</comment>
<dbReference type="GO" id="GO:0051028">
    <property type="term" value="P:mRNA transport"/>
    <property type="evidence" value="ECO:0007669"/>
    <property type="project" value="UniProtKB-KW"/>
</dbReference>
<dbReference type="AlphaFoldDB" id="A0A9P6FWR9"/>
<name>A0A9P6FWR9_9FUNG</name>
<keyword evidence="8 13" id="KW-1133">Transmembrane helix</keyword>
<evidence type="ECO:0000256" key="2">
    <source>
        <dbReference type="ARBA" id="ARBA00004567"/>
    </source>
</evidence>
<evidence type="ECO:0000256" key="12">
    <source>
        <dbReference type="ARBA" id="ARBA00023242"/>
    </source>
</evidence>
<keyword evidence="6" id="KW-0509">mRNA transport</keyword>
<evidence type="ECO:0000256" key="13">
    <source>
        <dbReference type="SAM" id="Phobius"/>
    </source>
</evidence>
<sequence length="509" mass="56797">MLISFYVIAASVLHGLIILPSSTGAANYNTLVVYISKIGTKQINERYILMRTFSVALGVGYGMLHLLQQKDRLYFSTVQLNTVEYIYGNFQKKALTKAWSFSWRMATYFWIVYNILLSRPLVNMAMRFVSEDIRYHAPQYGPRWYSVGLAIELLLASVSISIFFETLHLLCDRILTKTMNATTSSIDPNACQVSGLKLGGGSGPNALLTYHAFQELNHLAGTAKARRVEIYTDASSSPSAWKQISAPCLDVLTKATDRINKSIKAGKPAAPALVSSTLGTSSLNSSFRRRLPPGQGGAFESNIFRPSKKDTFFDSLKGPSTEELLAKAKIEADKDSTKRPNLTGSRDRPEVVAFRWLHDKIKELVLKRPEIQKIFNKIPNADLLHSTEDYMLIVWSAQSLSRLVQASYSEDQFGIVQTDITKVLEALLGLLIAFESLLLKESGSKQLEPSPISAIVGAQELVIDRPQILVRALKPCIYQVINTFKGQMEEFAVAPAYSERLRQFVQFDD</sequence>
<dbReference type="GO" id="GO:0005816">
    <property type="term" value="C:spindle pole body"/>
    <property type="evidence" value="ECO:0007669"/>
    <property type="project" value="TreeGrafter"/>
</dbReference>
<dbReference type="InterPro" id="IPR019049">
    <property type="entry name" value="Nucleoporin_prot_Ndc1/Nup"/>
</dbReference>
<dbReference type="PANTHER" id="PTHR13269:SF6">
    <property type="entry name" value="NUCLEOPORIN NDC1"/>
    <property type="match status" value="1"/>
</dbReference>
<dbReference type="GO" id="GO:0070762">
    <property type="term" value="C:nuclear pore transmembrane ring"/>
    <property type="evidence" value="ECO:0007669"/>
    <property type="project" value="TreeGrafter"/>
</dbReference>
<dbReference type="GO" id="GO:0031965">
    <property type="term" value="C:nuclear membrane"/>
    <property type="evidence" value="ECO:0007669"/>
    <property type="project" value="UniProtKB-SubCell"/>
</dbReference>
<evidence type="ECO:0000256" key="8">
    <source>
        <dbReference type="ARBA" id="ARBA00022989"/>
    </source>
</evidence>
<reference evidence="14" key="1">
    <citation type="journal article" date="2020" name="Fungal Divers.">
        <title>Resolving the Mortierellaceae phylogeny through synthesis of multi-gene phylogenetics and phylogenomics.</title>
        <authorList>
            <person name="Vandepol N."/>
            <person name="Liber J."/>
            <person name="Desiro A."/>
            <person name="Na H."/>
            <person name="Kennedy M."/>
            <person name="Barry K."/>
            <person name="Grigoriev I.V."/>
            <person name="Miller A.N."/>
            <person name="O'Donnell K."/>
            <person name="Stajich J.E."/>
            <person name="Bonito G."/>
        </authorList>
    </citation>
    <scope>NUCLEOTIDE SEQUENCE</scope>
    <source>
        <strain evidence="14">KOD1015</strain>
    </source>
</reference>
<dbReference type="Proteomes" id="UP000780801">
    <property type="component" value="Unassembled WGS sequence"/>
</dbReference>
<feature type="transmembrane region" description="Helical" evidence="13">
    <location>
        <begin position="142"/>
        <end position="164"/>
    </location>
</feature>
<evidence type="ECO:0000313" key="15">
    <source>
        <dbReference type="Proteomes" id="UP000780801"/>
    </source>
</evidence>
<feature type="transmembrane region" description="Helical" evidence="13">
    <location>
        <begin position="101"/>
        <end position="122"/>
    </location>
</feature>
<evidence type="ECO:0000313" key="14">
    <source>
        <dbReference type="EMBL" id="KAF9583147.1"/>
    </source>
</evidence>
<proteinExistence type="inferred from homology"/>
<gene>
    <name evidence="14" type="primary">TMEM48</name>
    <name evidence="14" type="ORF">BGW38_010150</name>
</gene>
<keyword evidence="10" id="KW-0906">Nuclear pore complex</keyword>
<keyword evidence="15" id="KW-1185">Reference proteome</keyword>
<evidence type="ECO:0000256" key="4">
    <source>
        <dbReference type="ARBA" id="ARBA00022448"/>
    </source>
</evidence>
<accession>A0A9P6FWR9</accession>
<evidence type="ECO:0000256" key="10">
    <source>
        <dbReference type="ARBA" id="ARBA00023132"/>
    </source>
</evidence>
<evidence type="ECO:0000256" key="6">
    <source>
        <dbReference type="ARBA" id="ARBA00022816"/>
    </source>
</evidence>